<dbReference type="SUPFAM" id="SSF52540">
    <property type="entry name" value="P-loop containing nucleoside triphosphate hydrolases"/>
    <property type="match status" value="1"/>
</dbReference>
<accession>A0A9P8SEP4</accession>
<dbReference type="GO" id="GO:0005739">
    <property type="term" value="C:mitochondrion"/>
    <property type="evidence" value="ECO:0007669"/>
    <property type="project" value="UniProtKB-SubCell"/>
</dbReference>
<dbReference type="Pfam" id="PF00202">
    <property type="entry name" value="Aminotran_3"/>
    <property type="match status" value="2"/>
</dbReference>
<dbReference type="GO" id="GO:0030170">
    <property type="term" value="F:pyridoxal phosphate binding"/>
    <property type="evidence" value="ECO:0007669"/>
    <property type="project" value="InterPro"/>
</dbReference>
<dbReference type="InterPro" id="IPR015424">
    <property type="entry name" value="PyrdxlP-dep_Trfase"/>
</dbReference>
<dbReference type="Gene3D" id="3.40.640.10">
    <property type="entry name" value="Type I PLP-dependent aspartate aminotransferase-like (Major domain)"/>
    <property type="match status" value="1"/>
</dbReference>
<keyword evidence="2 4" id="KW-0032">Aminotransferase</keyword>
<evidence type="ECO:0000256" key="3">
    <source>
        <dbReference type="ARBA" id="ARBA00022679"/>
    </source>
</evidence>
<dbReference type="InterPro" id="IPR027417">
    <property type="entry name" value="P-loop_NTPase"/>
</dbReference>
<dbReference type="GO" id="GO:0004141">
    <property type="term" value="F:dethiobiotin synthase activity"/>
    <property type="evidence" value="ECO:0007669"/>
    <property type="project" value="TreeGrafter"/>
</dbReference>
<dbReference type="CDD" id="cd03109">
    <property type="entry name" value="DTBS"/>
    <property type="match status" value="1"/>
</dbReference>
<comment type="caution">
    <text evidence="4">The sequence shown here is derived from an EMBL/GenBank/DDBJ whole genome shotgun (WGS) entry which is preliminary data.</text>
</comment>
<evidence type="ECO:0000256" key="1">
    <source>
        <dbReference type="ARBA" id="ARBA00004173"/>
    </source>
</evidence>
<dbReference type="InterPro" id="IPR049704">
    <property type="entry name" value="Aminotrans_3_PPA_site"/>
</dbReference>
<dbReference type="PANTHER" id="PTHR42684:SF3">
    <property type="entry name" value="ADENOSYLMETHIONINE-8-AMINO-7-OXONONANOATE AMINOTRANSFERASE"/>
    <property type="match status" value="1"/>
</dbReference>
<dbReference type="RefSeq" id="XP_044715765.1">
    <property type="nucleotide sequence ID" value="XM_044869023.1"/>
</dbReference>
<sequence length="805" mass="88409">MESPLASLLWRSLRVYQVFGANTDVGKTVFATLLGRTARKLWRDEAVTYLKPVSTGPAHEADHCHINRFVPGVAYKTLFQYDIPVSPHKAALASGKPVPSEDALLAKCREYAADCNARRGKGWLFLETAGGVHSPSVSGRTQADLYIPLRIPTVLIGDSRLGGISQTISAFESLLLRGYQVESILLFENARYENHRYLSDYFQEHHRVPVTSAAEPPRKSDDARLDAEAMAEYYDRTGCRETAGSVLEHLRRRHSERIASLESLPEKAHRHIWYPFTQQSLLGPADIMAIDSAHGDHFQTLIPQAATEDAASGKSLLRSSFDGSASWWTQGLGHSNPRLTLAAASAAGRYGHVMFAGAVHEPAMELAETLLQTMGNPRLSRVFYSDNGSTGNEVALKMGLRAARLRYGPDDEQQLGILGLKGGYHGDTLGAMDCAEPCLFNDKVEWYDGKGYWFDYPTVLCSNGEWSVKIDGGGLRAELGDAKRFRSLDEIFDMEAREKRGEHQPYEKHIVDILDRLHKQGRRFGALILEPIVIGAGGMALVDPLFQRTLVNVVRRSTRLFSASSGAASPPPTTGPHDWAGLPVIFDEVFTGLYRLGRRTPSSFLGVHPDISVHAKLLTGGLVPLCATLASESIFDVFSSPDKTDALLHGHSYTAHPVGCQVALESVRAMQAMERRGDWDWAKNQGWTGAGRQEGDNLSEGVWSVWPRDFVESLSRRSQRVDGVWALGSVLAIHLRDGAGTGYSSNAAAGLREALGRGRDEPGVRGPWNVHARVLGNVLYLMTSQTTTESSIRQLTELVEESLAT</sequence>
<dbReference type="Proteomes" id="UP000824596">
    <property type="component" value="Unassembled WGS sequence"/>
</dbReference>
<proteinExistence type="predicted"/>
<dbReference type="GO" id="GO:0009102">
    <property type="term" value="P:biotin biosynthetic process"/>
    <property type="evidence" value="ECO:0007669"/>
    <property type="project" value="TreeGrafter"/>
</dbReference>
<dbReference type="PROSITE" id="PS00600">
    <property type="entry name" value="AA_TRANSFER_CLASS_3"/>
    <property type="match status" value="1"/>
</dbReference>
<dbReference type="GeneID" id="68359681"/>
<dbReference type="GO" id="GO:0004015">
    <property type="term" value="F:adenosylmethionine-8-amino-7-oxononanoate transaminase activity"/>
    <property type="evidence" value="ECO:0007669"/>
    <property type="project" value="TreeGrafter"/>
</dbReference>
<protein>
    <submittedName>
        <fullName evidence="4">Aminotransferase class-III domain-containing protein</fullName>
    </submittedName>
</protein>
<dbReference type="InterPro" id="IPR015421">
    <property type="entry name" value="PyrdxlP-dep_Trfase_major"/>
</dbReference>
<reference evidence="4" key="1">
    <citation type="submission" date="2021-09" db="EMBL/GenBank/DDBJ databases">
        <title>A high-quality genome of the endoparasitic fungus Hirsutella rhossiliensis with a comparison of Hirsutella genomes reveals transposable elements contributing to genome size variation.</title>
        <authorList>
            <person name="Lin R."/>
            <person name="Jiao Y."/>
            <person name="Sun X."/>
            <person name="Ling J."/>
            <person name="Xie B."/>
            <person name="Cheng X."/>
        </authorList>
    </citation>
    <scope>NUCLEOTIDE SEQUENCE</scope>
    <source>
        <strain evidence="4">HR02</strain>
    </source>
</reference>
<dbReference type="AlphaFoldDB" id="A0A9P8SEP4"/>
<dbReference type="Pfam" id="PF13500">
    <property type="entry name" value="AAA_26"/>
    <property type="match status" value="1"/>
</dbReference>
<dbReference type="Gene3D" id="3.40.50.300">
    <property type="entry name" value="P-loop containing nucleotide triphosphate hydrolases"/>
    <property type="match status" value="1"/>
</dbReference>
<keyword evidence="3" id="KW-0808">Transferase</keyword>
<organism evidence="4 5">
    <name type="scientific">Hirsutella rhossiliensis</name>
    <dbReference type="NCBI Taxonomy" id="111463"/>
    <lineage>
        <taxon>Eukaryota</taxon>
        <taxon>Fungi</taxon>
        <taxon>Dikarya</taxon>
        <taxon>Ascomycota</taxon>
        <taxon>Pezizomycotina</taxon>
        <taxon>Sordariomycetes</taxon>
        <taxon>Hypocreomycetidae</taxon>
        <taxon>Hypocreales</taxon>
        <taxon>Ophiocordycipitaceae</taxon>
        <taxon>Hirsutella</taxon>
    </lineage>
</organism>
<dbReference type="PANTHER" id="PTHR42684">
    <property type="entry name" value="ADENOSYLMETHIONINE-8-AMINO-7-OXONONANOATE AMINOTRANSFERASE"/>
    <property type="match status" value="1"/>
</dbReference>
<name>A0A9P8SEP4_9HYPO</name>
<dbReference type="SUPFAM" id="SSF53383">
    <property type="entry name" value="PLP-dependent transferases"/>
    <property type="match status" value="1"/>
</dbReference>
<dbReference type="OrthoDB" id="425114at2759"/>
<evidence type="ECO:0000256" key="2">
    <source>
        <dbReference type="ARBA" id="ARBA00022576"/>
    </source>
</evidence>
<dbReference type="FunFam" id="3.90.1150.10:FF:000080">
    <property type="entry name" value="Bifunctional dethiobiotin synthetase/adenosylmethionine-8-amino-7-oxononanoate aminotransferase"/>
    <property type="match status" value="1"/>
</dbReference>
<comment type="subcellular location">
    <subcellularLocation>
        <location evidence="1">Mitochondrion</location>
    </subcellularLocation>
</comment>
<dbReference type="EMBL" id="JAIZPD010000016">
    <property type="protein sequence ID" value="KAH0958251.1"/>
    <property type="molecule type" value="Genomic_DNA"/>
</dbReference>
<dbReference type="InterPro" id="IPR005814">
    <property type="entry name" value="Aminotrans_3"/>
</dbReference>
<evidence type="ECO:0000313" key="4">
    <source>
        <dbReference type="EMBL" id="KAH0958251.1"/>
    </source>
</evidence>
<keyword evidence="5" id="KW-1185">Reference proteome</keyword>
<gene>
    <name evidence="4" type="ORF">HRG_10552</name>
</gene>
<evidence type="ECO:0000313" key="5">
    <source>
        <dbReference type="Proteomes" id="UP000824596"/>
    </source>
</evidence>